<comment type="caution">
    <text evidence="2">The sequence shown here is derived from an EMBL/GenBank/DDBJ whole genome shotgun (WGS) entry which is preliminary data.</text>
</comment>
<evidence type="ECO:0000313" key="3">
    <source>
        <dbReference type="Proteomes" id="UP001216579"/>
    </source>
</evidence>
<dbReference type="EMBL" id="JARJBC010000030">
    <property type="protein sequence ID" value="MDF3293822.1"/>
    <property type="molecule type" value="Genomic_DNA"/>
</dbReference>
<proteinExistence type="predicted"/>
<dbReference type="InterPro" id="IPR021235">
    <property type="entry name" value="DUF2637"/>
</dbReference>
<feature type="transmembrane region" description="Helical" evidence="1">
    <location>
        <begin position="169"/>
        <end position="194"/>
    </location>
</feature>
<keyword evidence="1" id="KW-0472">Membrane</keyword>
<keyword evidence="1" id="KW-0812">Transmembrane</keyword>
<name>A0ABT5ZVI1_9ACTN</name>
<protein>
    <submittedName>
        <fullName evidence="2">DUF2637 domain-containing protein</fullName>
    </submittedName>
</protein>
<evidence type="ECO:0000313" key="2">
    <source>
        <dbReference type="EMBL" id="MDF3293822.1"/>
    </source>
</evidence>
<dbReference type="Pfam" id="PF10935">
    <property type="entry name" value="DUF2637"/>
    <property type="match status" value="1"/>
</dbReference>
<keyword evidence="3" id="KW-1185">Reference proteome</keyword>
<dbReference type="Proteomes" id="UP001216579">
    <property type="component" value="Unassembled WGS sequence"/>
</dbReference>
<reference evidence="2 3" key="1">
    <citation type="submission" date="2023-03" db="EMBL/GenBank/DDBJ databases">
        <title>Draft genome sequence of Streptomyces sp. RB6PN23 isolated from peat swamp forest in Thailand.</title>
        <authorList>
            <person name="Klaysubun C."/>
            <person name="Duangmal K."/>
        </authorList>
    </citation>
    <scope>NUCLEOTIDE SEQUENCE [LARGE SCALE GENOMIC DNA]</scope>
    <source>
        <strain evidence="2 3">RB6PN23</strain>
    </source>
</reference>
<organism evidence="2 3">
    <name type="scientific">Streptomyces silvisoli</name>
    <dbReference type="NCBI Taxonomy" id="3034235"/>
    <lineage>
        <taxon>Bacteria</taxon>
        <taxon>Bacillati</taxon>
        <taxon>Actinomycetota</taxon>
        <taxon>Actinomycetes</taxon>
        <taxon>Kitasatosporales</taxon>
        <taxon>Streptomycetaceae</taxon>
        <taxon>Streptomyces</taxon>
    </lineage>
</organism>
<keyword evidence="1" id="KW-1133">Transmembrane helix</keyword>
<gene>
    <name evidence="2" type="ORF">P3G67_32330</name>
</gene>
<feature type="transmembrane region" description="Helical" evidence="1">
    <location>
        <begin position="269"/>
        <end position="288"/>
    </location>
</feature>
<feature type="transmembrane region" description="Helical" evidence="1">
    <location>
        <begin position="214"/>
        <end position="232"/>
    </location>
</feature>
<feature type="transmembrane region" description="Helical" evidence="1">
    <location>
        <begin position="244"/>
        <end position="263"/>
    </location>
</feature>
<accession>A0ABT5ZVI1</accession>
<sequence>MRGYRAAPGEGWDTAEVSYGTAHDTSYGSPYGASYGVPQGYGAASTYRMPHDEPSYQASYQTGYEPSFEAPYAAPVEPSFEAPYFDPRTLDGQDLSGTEVFDGTWDFDAGLAQLLQDAAPEDDDAELDDDYVESAPPVIPRQRGARRRPGRVIRLVQQLRDKRPKPFPWLRVLSLVIAAATAAIVAMLSVLGGVISYDPLRRLASPDAPEGVVALWPLLVYGPWMVGSLSILRAAVHRRRAGHSWAVVVMFSAIAVYLCVAHAPRTVLGMAVAGLPPVTALVSFHQLVRQITLTNPPRHALPRQRHGRG</sequence>
<evidence type="ECO:0000256" key="1">
    <source>
        <dbReference type="SAM" id="Phobius"/>
    </source>
</evidence>
<dbReference type="RefSeq" id="WP_276096676.1">
    <property type="nucleotide sequence ID" value="NZ_JARJBC010000030.1"/>
</dbReference>